<evidence type="ECO:0000313" key="3">
    <source>
        <dbReference type="EMBL" id="TMQ57216.1"/>
    </source>
</evidence>
<gene>
    <name evidence="3" type="ORF">E6K72_03875</name>
</gene>
<reference evidence="3 4" key="1">
    <citation type="journal article" date="2019" name="Nat. Microbiol.">
        <title>Mediterranean grassland soil C-N compound turnover is dependent on rainfall and depth, and is mediated by genomically divergent microorganisms.</title>
        <authorList>
            <person name="Diamond S."/>
            <person name="Andeer P.F."/>
            <person name="Li Z."/>
            <person name="Crits-Christoph A."/>
            <person name="Burstein D."/>
            <person name="Anantharaman K."/>
            <person name="Lane K.R."/>
            <person name="Thomas B.C."/>
            <person name="Pan C."/>
            <person name="Northen T.R."/>
            <person name="Banfield J.F."/>
        </authorList>
    </citation>
    <scope>NUCLEOTIDE SEQUENCE [LARGE SCALE GENOMIC DNA]</scope>
    <source>
        <strain evidence="3">WS_2</strain>
    </source>
</reference>
<dbReference type="Proteomes" id="UP000317716">
    <property type="component" value="Unassembled WGS sequence"/>
</dbReference>
<organism evidence="3 4">
    <name type="scientific">Eiseniibacteriota bacterium</name>
    <dbReference type="NCBI Taxonomy" id="2212470"/>
    <lineage>
        <taxon>Bacteria</taxon>
        <taxon>Candidatus Eiseniibacteriota</taxon>
    </lineage>
</organism>
<feature type="domain" description="FlgD/Vpr Ig-like" evidence="2">
    <location>
        <begin position="140"/>
        <end position="184"/>
    </location>
</feature>
<accession>A0A538T0R9</accession>
<sequence length="203" mass="22573">MHPLLLECGERVRRLRHPGVHQRAAIQCAAVRPLPLAEVSRRDALRHVPRARRNVGGQVGLLASAERSLLRVDRRRHVRRQHQPQLLVPRRRAAGAERGRGRAPAPLGAWAAPPRLVSATPNPSRDGFAIRFSTRAPGPVSIAIFDAAGRRVRALYAGMLEAGAHETRWDGRDETGTESGIGIYFAWMREGEATRSVRLLRIR</sequence>
<name>A0A538T0R9_UNCEI</name>
<evidence type="ECO:0000259" key="2">
    <source>
        <dbReference type="Pfam" id="PF13860"/>
    </source>
</evidence>
<evidence type="ECO:0000256" key="1">
    <source>
        <dbReference type="SAM" id="MobiDB-lite"/>
    </source>
</evidence>
<dbReference type="EMBL" id="VBOS01000131">
    <property type="protein sequence ID" value="TMQ57216.1"/>
    <property type="molecule type" value="Genomic_DNA"/>
</dbReference>
<proteinExistence type="predicted"/>
<comment type="caution">
    <text evidence="3">The sequence shown here is derived from an EMBL/GenBank/DDBJ whole genome shotgun (WGS) entry which is preliminary data.</text>
</comment>
<feature type="region of interest" description="Disordered" evidence="1">
    <location>
        <begin position="89"/>
        <end position="109"/>
    </location>
</feature>
<dbReference type="AlphaFoldDB" id="A0A538T0R9"/>
<dbReference type="Pfam" id="PF13860">
    <property type="entry name" value="FlgD_ig"/>
    <property type="match status" value="1"/>
</dbReference>
<protein>
    <recommendedName>
        <fullName evidence="2">FlgD/Vpr Ig-like domain-containing protein</fullName>
    </recommendedName>
</protein>
<evidence type="ECO:0000313" key="4">
    <source>
        <dbReference type="Proteomes" id="UP000317716"/>
    </source>
</evidence>
<dbReference type="Gene3D" id="2.60.40.4070">
    <property type="match status" value="1"/>
</dbReference>
<dbReference type="InterPro" id="IPR025965">
    <property type="entry name" value="FlgD/Vpr_Ig-like"/>
</dbReference>